<dbReference type="InterPro" id="IPR045121">
    <property type="entry name" value="CoAse"/>
</dbReference>
<comment type="caution">
    <text evidence="9">The sequence shown here is derived from an EMBL/GenBank/DDBJ whole genome shotgun (WGS) entry which is preliminary data.</text>
</comment>
<evidence type="ECO:0000256" key="7">
    <source>
        <dbReference type="ARBA" id="ARBA00023211"/>
    </source>
</evidence>
<sequence length="187" mass="20868">MNIEQFRQRFLLQLPQAQPLGKESDRQAAVLLPVIAHPEPTLLLTLRSAHLRNHPGQVSFPGGKQDFSDSSLKETALRETQEELGLTQDKIEVIGQLPTVSSQTGFRVTPFVAILPAGLPLRIEAAEVAMVFEVPLLPLLESKHFSPLKVTRNGQSRHVWISNYPHQFIWGMTAGILRDLGKQLLDI</sequence>
<protein>
    <recommendedName>
        <fullName evidence="8">Nudix hydrolase domain-containing protein</fullName>
    </recommendedName>
</protein>
<evidence type="ECO:0000256" key="1">
    <source>
        <dbReference type="ARBA" id="ARBA00001936"/>
    </source>
</evidence>
<dbReference type="NCBIfam" id="NF007980">
    <property type="entry name" value="PRK10707.1"/>
    <property type="match status" value="1"/>
</dbReference>
<dbReference type="EMBL" id="JPKR02000003">
    <property type="protein sequence ID" value="KGD73177.1"/>
    <property type="molecule type" value="Genomic_DNA"/>
</dbReference>
<dbReference type="InterPro" id="IPR015797">
    <property type="entry name" value="NUDIX_hydrolase-like_dom_sf"/>
</dbReference>
<dbReference type="PANTHER" id="PTHR12992:SF11">
    <property type="entry name" value="MITOCHONDRIAL COENZYME A DIPHOSPHATASE NUDT8"/>
    <property type="match status" value="1"/>
</dbReference>
<dbReference type="AlphaFoldDB" id="A0A095T906"/>
<dbReference type="GO" id="GO:0000287">
    <property type="term" value="F:magnesium ion binding"/>
    <property type="evidence" value="ECO:0007669"/>
    <property type="project" value="InterPro"/>
</dbReference>
<proteinExistence type="inferred from homology"/>
<evidence type="ECO:0000256" key="2">
    <source>
        <dbReference type="ARBA" id="ARBA00001946"/>
    </source>
</evidence>
<dbReference type="Pfam" id="PF00293">
    <property type="entry name" value="NUDIX"/>
    <property type="match status" value="1"/>
</dbReference>
<dbReference type="PANTHER" id="PTHR12992">
    <property type="entry name" value="NUDIX HYDROLASE"/>
    <property type="match status" value="1"/>
</dbReference>
<gene>
    <name evidence="9" type="ORF">HA49_13400</name>
</gene>
<dbReference type="InterPro" id="IPR000086">
    <property type="entry name" value="NUDIX_hydrolase_dom"/>
</dbReference>
<feature type="domain" description="Nudix hydrolase" evidence="8">
    <location>
        <begin position="25"/>
        <end position="156"/>
    </location>
</feature>
<keyword evidence="6" id="KW-0460">Magnesium</keyword>
<accession>A0A095T906</accession>
<dbReference type="PROSITE" id="PS51462">
    <property type="entry name" value="NUDIX"/>
    <property type="match status" value="1"/>
</dbReference>
<dbReference type="CDD" id="cd03426">
    <property type="entry name" value="NUDIX_CoAse_Nudt7"/>
    <property type="match status" value="1"/>
</dbReference>
<keyword evidence="7" id="KW-0464">Manganese</keyword>
<evidence type="ECO:0000259" key="8">
    <source>
        <dbReference type="PROSITE" id="PS51462"/>
    </source>
</evidence>
<keyword evidence="4" id="KW-0479">Metal-binding</keyword>
<dbReference type="GO" id="GO:0030145">
    <property type="term" value="F:manganese ion binding"/>
    <property type="evidence" value="ECO:0007669"/>
    <property type="project" value="InterPro"/>
</dbReference>
<evidence type="ECO:0000256" key="5">
    <source>
        <dbReference type="ARBA" id="ARBA00022801"/>
    </source>
</evidence>
<dbReference type="InterPro" id="IPR000059">
    <property type="entry name" value="NUDIX_hydrolase_NudL_CS"/>
</dbReference>
<evidence type="ECO:0000256" key="6">
    <source>
        <dbReference type="ARBA" id="ARBA00022842"/>
    </source>
</evidence>
<dbReference type="GO" id="GO:0010945">
    <property type="term" value="F:coenzyme A diphosphatase activity"/>
    <property type="evidence" value="ECO:0007669"/>
    <property type="project" value="InterPro"/>
</dbReference>
<dbReference type="SUPFAM" id="SSF55811">
    <property type="entry name" value="Nudix"/>
    <property type="match status" value="1"/>
</dbReference>
<dbReference type="RefSeq" id="WP_038020853.1">
    <property type="nucleotide sequence ID" value="NZ_JPKR02000003.1"/>
</dbReference>
<keyword evidence="10" id="KW-1185">Reference proteome</keyword>
<keyword evidence="5" id="KW-0378">Hydrolase</keyword>
<dbReference type="Proteomes" id="UP000029577">
    <property type="component" value="Unassembled WGS sequence"/>
</dbReference>
<evidence type="ECO:0000313" key="9">
    <source>
        <dbReference type="EMBL" id="KGD73177.1"/>
    </source>
</evidence>
<dbReference type="PROSITE" id="PS01293">
    <property type="entry name" value="NUDIX_COA"/>
    <property type="match status" value="1"/>
</dbReference>
<comment type="cofactor">
    <cofactor evidence="2">
        <name>Mg(2+)</name>
        <dbReference type="ChEBI" id="CHEBI:18420"/>
    </cofactor>
</comment>
<dbReference type="OrthoDB" id="9802805at2"/>
<evidence type="ECO:0000313" key="10">
    <source>
        <dbReference type="Proteomes" id="UP000029577"/>
    </source>
</evidence>
<evidence type="ECO:0000256" key="3">
    <source>
        <dbReference type="ARBA" id="ARBA00006506"/>
    </source>
</evidence>
<dbReference type="GO" id="GO:0009132">
    <property type="term" value="P:nucleoside diphosphate metabolic process"/>
    <property type="evidence" value="ECO:0007669"/>
    <property type="project" value="InterPro"/>
</dbReference>
<reference evidence="9" key="1">
    <citation type="submission" date="2014-12" db="EMBL/GenBank/DDBJ databases">
        <title>The draft genome of the Tatumella morbirosei type strain, LMG23360T isolated from pineapple rot.</title>
        <authorList>
            <person name="Smits T.H."/>
            <person name="Palmer M."/>
            <person name="Venter S.N."/>
            <person name="Duffy B."/>
            <person name="Steenkamp E.T."/>
            <person name="Chan W.Y."/>
            <person name="Coutinho T.A."/>
            <person name="Coetzee M.P."/>
            <person name="De Maayer P."/>
        </authorList>
    </citation>
    <scope>NUCLEOTIDE SEQUENCE [LARGE SCALE GENOMIC DNA]</scope>
    <source>
        <strain evidence="9">LMG 23360</strain>
    </source>
</reference>
<dbReference type="Gene3D" id="3.90.79.10">
    <property type="entry name" value="Nucleoside Triphosphate Pyrophosphohydrolase"/>
    <property type="match status" value="1"/>
</dbReference>
<organism evidence="9 10">
    <name type="scientific">Tatumella morbirosei</name>
    <dbReference type="NCBI Taxonomy" id="642227"/>
    <lineage>
        <taxon>Bacteria</taxon>
        <taxon>Pseudomonadati</taxon>
        <taxon>Pseudomonadota</taxon>
        <taxon>Gammaproteobacteria</taxon>
        <taxon>Enterobacterales</taxon>
        <taxon>Erwiniaceae</taxon>
        <taxon>Tatumella</taxon>
    </lineage>
</organism>
<dbReference type="eggNOG" id="COG0494">
    <property type="taxonomic scope" value="Bacteria"/>
</dbReference>
<comment type="similarity">
    <text evidence="3">Belongs to the Nudix hydrolase family. PCD1 subfamily.</text>
</comment>
<comment type="cofactor">
    <cofactor evidence="1">
        <name>Mn(2+)</name>
        <dbReference type="ChEBI" id="CHEBI:29035"/>
    </cofactor>
</comment>
<evidence type="ECO:0000256" key="4">
    <source>
        <dbReference type="ARBA" id="ARBA00022723"/>
    </source>
</evidence>
<dbReference type="STRING" id="642227.HA49_13400"/>
<name>A0A095T906_9GAMM</name>